<keyword evidence="1" id="KW-0472">Membrane</keyword>
<accession>A0ABQ6T1S5</accession>
<feature type="transmembrane region" description="Helical" evidence="1">
    <location>
        <begin position="16"/>
        <end position="33"/>
    </location>
</feature>
<proteinExistence type="predicted"/>
<feature type="transmembrane region" description="Helical" evidence="1">
    <location>
        <begin position="97"/>
        <end position="115"/>
    </location>
</feature>
<evidence type="ECO:0000256" key="1">
    <source>
        <dbReference type="SAM" id="Phobius"/>
    </source>
</evidence>
<feature type="transmembrane region" description="Helical" evidence="1">
    <location>
        <begin position="70"/>
        <end position="90"/>
    </location>
</feature>
<dbReference type="RefSeq" id="WP_150454388.1">
    <property type="nucleotide sequence ID" value="NZ_VYKI01000008.1"/>
</dbReference>
<dbReference type="Gene3D" id="1.20.144.10">
    <property type="entry name" value="Phosphatidic acid phosphatase type 2/haloperoxidase"/>
    <property type="match status" value="1"/>
</dbReference>
<keyword evidence="1" id="KW-0812">Transmembrane</keyword>
<sequence length="196" mass="20419">MPDVWKLLSSLGDSRWLLPMIAVLLISLPRSAFKWRALVAIAITAAVTLASKLAYMGWGLGIASIDFTGFSGHAAMSSAIYPVAGTLLAGTARPARTAGFAAGAILALLIGWSRIPLHAHSLSEVVAGQALGLAAAAWSLRSSPLPARPHAWILAASLAAGLALPIAAPHLRTHQMVVDLAKWLSGRTDVTPRHSS</sequence>
<name>A0ABQ6T1S5_9GAMM</name>
<dbReference type="EMBL" id="VYKI01000008">
    <property type="protein sequence ID" value="KAA8999584.1"/>
    <property type="molecule type" value="Genomic_DNA"/>
</dbReference>
<feature type="transmembrane region" description="Helical" evidence="1">
    <location>
        <begin position="152"/>
        <end position="171"/>
    </location>
</feature>
<dbReference type="InterPro" id="IPR036938">
    <property type="entry name" value="PAP2/HPO_sf"/>
</dbReference>
<gene>
    <name evidence="3" type="ORF">FJU31_08695</name>
</gene>
<evidence type="ECO:0000313" key="4">
    <source>
        <dbReference type="Proteomes" id="UP000326367"/>
    </source>
</evidence>
<reference evidence="3 4" key="1">
    <citation type="journal article" date="2020" name="Antonie Van Leeuwenhoek">
        <title>Stenotrophomonas cyclobalanopsidis sp. nov., isolated from the leaf spot disease of Cyclobalanopsis patelliformis.</title>
        <authorList>
            <person name="Bian D.R."/>
            <person name="Xue H."/>
            <person name="Piao C.G."/>
            <person name="Li Y."/>
        </authorList>
    </citation>
    <scope>NUCLEOTIDE SEQUENCE [LARGE SCALE GENOMIC DNA]</scope>
    <source>
        <strain evidence="3 4">TPQG1-4</strain>
    </source>
</reference>
<dbReference type="InterPro" id="IPR000326">
    <property type="entry name" value="PAP2/HPO"/>
</dbReference>
<comment type="caution">
    <text evidence="3">The sequence shown here is derived from an EMBL/GenBank/DDBJ whole genome shotgun (WGS) entry which is preliminary data.</text>
</comment>
<evidence type="ECO:0000313" key="3">
    <source>
        <dbReference type="EMBL" id="KAA8999584.1"/>
    </source>
</evidence>
<organism evidence="3 4">
    <name type="scientific">Stenotrophomonas cyclobalanopsidis</name>
    <dbReference type="NCBI Taxonomy" id="2771362"/>
    <lineage>
        <taxon>Bacteria</taxon>
        <taxon>Pseudomonadati</taxon>
        <taxon>Pseudomonadota</taxon>
        <taxon>Gammaproteobacteria</taxon>
        <taxon>Lysobacterales</taxon>
        <taxon>Lysobacteraceae</taxon>
        <taxon>Stenotrophomonas</taxon>
    </lineage>
</organism>
<dbReference type="SUPFAM" id="SSF48317">
    <property type="entry name" value="Acid phosphatase/Vanadium-dependent haloperoxidase"/>
    <property type="match status" value="1"/>
</dbReference>
<keyword evidence="1" id="KW-1133">Transmembrane helix</keyword>
<keyword evidence="4" id="KW-1185">Reference proteome</keyword>
<dbReference type="Proteomes" id="UP000326367">
    <property type="component" value="Unassembled WGS sequence"/>
</dbReference>
<dbReference type="Pfam" id="PF01569">
    <property type="entry name" value="PAP2"/>
    <property type="match status" value="1"/>
</dbReference>
<feature type="domain" description="Phosphatidic acid phosphatase type 2/haloperoxidase" evidence="2">
    <location>
        <begin position="70"/>
        <end position="142"/>
    </location>
</feature>
<feature type="transmembrane region" description="Helical" evidence="1">
    <location>
        <begin position="38"/>
        <end position="58"/>
    </location>
</feature>
<protein>
    <submittedName>
        <fullName evidence="3">Phosphatase PAP2 family protein</fullName>
    </submittedName>
</protein>
<evidence type="ECO:0000259" key="2">
    <source>
        <dbReference type="Pfam" id="PF01569"/>
    </source>
</evidence>